<evidence type="ECO:0000313" key="1">
    <source>
        <dbReference type="EMBL" id="KAK3683284.1"/>
    </source>
</evidence>
<feature type="non-terminal residue" evidence="1">
    <location>
        <position position="1"/>
    </location>
</feature>
<dbReference type="AlphaFoldDB" id="A0AAE0X1V6"/>
<gene>
    <name evidence="1" type="ORF">B0T22DRAFT_519023</name>
</gene>
<reference evidence="1" key="1">
    <citation type="journal article" date="2023" name="Mol. Phylogenet. Evol.">
        <title>Genome-scale phylogeny and comparative genomics of the fungal order Sordariales.</title>
        <authorList>
            <person name="Hensen N."/>
            <person name="Bonometti L."/>
            <person name="Westerberg I."/>
            <person name="Brannstrom I.O."/>
            <person name="Guillou S."/>
            <person name="Cros-Aarteil S."/>
            <person name="Calhoun S."/>
            <person name="Haridas S."/>
            <person name="Kuo A."/>
            <person name="Mondo S."/>
            <person name="Pangilinan J."/>
            <person name="Riley R."/>
            <person name="LaButti K."/>
            <person name="Andreopoulos B."/>
            <person name="Lipzen A."/>
            <person name="Chen C."/>
            <person name="Yan M."/>
            <person name="Daum C."/>
            <person name="Ng V."/>
            <person name="Clum A."/>
            <person name="Steindorff A."/>
            <person name="Ohm R.A."/>
            <person name="Martin F."/>
            <person name="Silar P."/>
            <person name="Natvig D.O."/>
            <person name="Lalanne C."/>
            <person name="Gautier V."/>
            <person name="Ament-Velasquez S.L."/>
            <person name="Kruys A."/>
            <person name="Hutchinson M.I."/>
            <person name="Powell A.J."/>
            <person name="Barry K."/>
            <person name="Miller A.N."/>
            <person name="Grigoriev I.V."/>
            <person name="Debuchy R."/>
            <person name="Gladieux P."/>
            <person name="Hiltunen Thoren M."/>
            <person name="Johannesson H."/>
        </authorList>
    </citation>
    <scope>NUCLEOTIDE SEQUENCE</scope>
    <source>
        <strain evidence="1">CBS 314.62</strain>
    </source>
</reference>
<sequence>MTRHRRDSCSKRPLEPPNMLLPCNFFISQAGVVADTNTRMAAPAILALPYRFPTLWDEILESLDLASVKNLRLTNKALASGCIHPRFTRSLSPVVRQLEWLKTEQKKRNSGPVEEDAVVKSLARSLRAFGKLDSVELNAAVVDEYLGCRKSTATATEISTIREHANRCYLAVIGALESSGIVVESFSLFRDTPCVGLEMDCFSYHTIAPSWGMGYEGMMTSITDFAVSIVVEVNPVGNGSNPWPDGTPLAWVLEYMPNLKTLDIRFFSRDSEPHITTRIFLGHRETTRLVQFLQARPSIQQLDLEEINLLNELYPRYIDTHPEPGDPDPDPHQVNDWASLIPYMVGIPPFLTKLRLSSLVQIGGTDYLFNLYPVWATFVPALRSQMQNDDQSYFSDHGRLVHTLVLKGDELKKDLVFFRTI</sequence>
<dbReference type="Proteomes" id="UP001270362">
    <property type="component" value="Unassembled WGS sequence"/>
</dbReference>
<evidence type="ECO:0000313" key="2">
    <source>
        <dbReference type="Proteomes" id="UP001270362"/>
    </source>
</evidence>
<protein>
    <submittedName>
        <fullName evidence="1">Uncharacterized protein</fullName>
    </submittedName>
</protein>
<comment type="caution">
    <text evidence="1">The sequence shown here is derived from an EMBL/GenBank/DDBJ whole genome shotgun (WGS) entry which is preliminary data.</text>
</comment>
<accession>A0AAE0X1V6</accession>
<dbReference type="EMBL" id="JAULSO010000004">
    <property type="protein sequence ID" value="KAK3683284.1"/>
    <property type="molecule type" value="Genomic_DNA"/>
</dbReference>
<organism evidence="1 2">
    <name type="scientific">Podospora appendiculata</name>
    <dbReference type="NCBI Taxonomy" id="314037"/>
    <lineage>
        <taxon>Eukaryota</taxon>
        <taxon>Fungi</taxon>
        <taxon>Dikarya</taxon>
        <taxon>Ascomycota</taxon>
        <taxon>Pezizomycotina</taxon>
        <taxon>Sordariomycetes</taxon>
        <taxon>Sordariomycetidae</taxon>
        <taxon>Sordariales</taxon>
        <taxon>Podosporaceae</taxon>
        <taxon>Podospora</taxon>
    </lineage>
</organism>
<keyword evidence="2" id="KW-1185">Reference proteome</keyword>
<reference evidence="1" key="2">
    <citation type="submission" date="2023-06" db="EMBL/GenBank/DDBJ databases">
        <authorList>
            <consortium name="Lawrence Berkeley National Laboratory"/>
            <person name="Haridas S."/>
            <person name="Hensen N."/>
            <person name="Bonometti L."/>
            <person name="Westerberg I."/>
            <person name="Brannstrom I.O."/>
            <person name="Guillou S."/>
            <person name="Cros-Aarteil S."/>
            <person name="Calhoun S."/>
            <person name="Kuo A."/>
            <person name="Mondo S."/>
            <person name="Pangilinan J."/>
            <person name="Riley R."/>
            <person name="Labutti K."/>
            <person name="Andreopoulos B."/>
            <person name="Lipzen A."/>
            <person name="Chen C."/>
            <person name="Yanf M."/>
            <person name="Daum C."/>
            <person name="Ng V."/>
            <person name="Clum A."/>
            <person name="Steindorff A."/>
            <person name="Ohm R."/>
            <person name="Martin F."/>
            <person name="Silar P."/>
            <person name="Natvig D."/>
            <person name="Lalanne C."/>
            <person name="Gautier V."/>
            <person name="Ament-Velasquez S.L."/>
            <person name="Kruys A."/>
            <person name="Hutchinson M.I."/>
            <person name="Powell A.J."/>
            <person name="Barry K."/>
            <person name="Miller A.N."/>
            <person name="Grigoriev I.V."/>
            <person name="Debuchy R."/>
            <person name="Gladieux P."/>
            <person name="Thoren M.H."/>
            <person name="Johannesson H."/>
        </authorList>
    </citation>
    <scope>NUCLEOTIDE SEQUENCE</scope>
    <source>
        <strain evidence="1">CBS 314.62</strain>
    </source>
</reference>
<name>A0AAE0X1V6_9PEZI</name>
<proteinExistence type="predicted"/>